<sequence>MFALDPSAVAEIISGCRIRTERPIVAKLAPNDPDLSRTVQVATEEGANALTLVNTLPRALLDISNDVPELGAGDGGISGPALQPSGLRAVREARSATHLPLFGVGGVMTATTAVEYARAGAALVQMGTASFAWPRAVTEAIAGLVQWGQEQRISAWDDLVSKPPAANASVNRLDLFDPIESSGEG</sequence>
<keyword evidence="4" id="KW-0288">FMN</keyword>
<evidence type="ECO:0000259" key="7">
    <source>
        <dbReference type="Pfam" id="PF01180"/>
    </source>
</evidence>
<keyword evidence="3" id="KW-0285">Flavoprotein</keyword>
<comment type="cofactor">
    <cofactor evidence="1">
        <name>FMN</name>
        <dbReference type="ChEBI" id="CHEBI:58210"/>
    </cofactor>
</comment>
<evidence type="ECO:0000256" key="2">
    <source>
        <dbReference type="ARBA" id="ARBA00004725"/>
    </source>
</evidence>
<dbReference type="Gene3D" id="3.20.20.70">
    <property type="entry name" value="Aldolase class I"/>
    <property type="match status" value="1"/>
</dbReference>
<dbReference type="PANTHER" id="PTHR48109">
    <property type="entry name" value="DIHYDROOROTATE DEHYDROGENASE (QUINONE), MITOCHONDRIAL-RELATED"/>
    <property type="match status" value="1"/>
</dbReference>
<evidence type="ECO:0000256" key="3">
    <source>
        <dbReference type="ARBA" id="ARBA00022630"/>
    </source>
</evidence>
<evidence type="ECO:0000256" key="6">
    <source>
        <dbReference type="ARBA" id="ARBA00023002"/>
    </source>
</evidence>
<proteinExistence type="predicted"/>
<dbReference type="InterPro" id="IPR050074">
    <property type="entry name" value="DHO_dehydrogenase"/>
</dbReference>
<dbReference type="GO" id="GO:0006207">
    <property type="term" value="P:'de novo' pyrimidine nucleobase biosynthetic process"/>
    <property type="evidence" value="ECO:0007669"/>
    <property type="project" value="TreeGrafter"/>
</dbReference>
<evidence type="ECO:0000256" key="5">
    <source>
        <dbReference type="ARBA" id="ARBA00022975"/>
    </source>
</evidence>
<dbReference type="GO" id="GO:0004152">
    <property type="term" value="F:dihydroorotate dehydrogenase activity"/>
    <property type="evidence" value="ECO:0007669"/>
    <property type="project" value="TreeGrafter"/>
</dbReference>
<name>A0A381R8G0_9ZZZZ</name>
<dbReference type="InterPro" id="IPR013785">
    <property type="entry name" value="Aldolase_TIM"/>
</dbReference>
<dbReference type="SUPFAM" id="SSF51395">
    <property type="entry name" value="FMN-linked oxidoreductases"/>
    <property type="match status" value="1"/>
</dbReference>
<reference evidence="8" key="1">
    <citation type="submission" date="2018-05" db="EMBL/GenBank/DDBJ databases">
        <authorList>
            <person name="Lanie J.A."/>
            <person name="Ng W.-L."/>
            <person name="Kazmierczak K.M."/>
            <person name="Andrzejewski T.M."/>
            <person name="Davidsen T.M."/>
            <person name="Wayne K.J."/>
            <person name="Tettelin H."/>
            <person name="Glass J.I."/>
            <person name="Rusch D."/>
            <person name="Podicherti R."/>
            <person name="Tsui H.-C.T."/>
            <person name="Winkler M.E."/>
        </authorList>
    </citation>
    <scope>NUCLEOTIDE SEQUENCE</scope>
</reference>
<keyword evidence="6" id="KW-0560">Oxidoreductase</keyword>
<dbReference type="EMBL" id="UINC01001668">
    <property type="protein sequence ID" value="SUZ86157.1"/>
    <property type="molecule type" value="Genomic_DNA"/>
</dbReference>
<accession>A0A381R8G0</accession>
<organism evidence="8">
    <name type="scientific">marine metagenome</name>
    <dbReference type="NCBI Taxonomy" id="408172"/>
    <lineage>
        <taxon>unclassified sequences</taxon>
        <taxon>metagenomes</taxon>
        <taxon>ecological metagenomes</taxon>
    </lineage>
</organism>
<dbReference type="AlphaFoldDB" id="A0A381R8G0"/>
<keyword evidence="5" id="KW-0665">Pyrimidine biosynthesis</keyword>
<dbReference type="GO" id="GO:0006221">
    <property type="term" value="P:pyrimidine nucleotide biosynthetic process"/>
    <property type="evidence" value="ECO:0007669"/>
    <property type="project" value="UniProtKB-KW"/>
</dbReference>
<feature type="domain" description="Dihydroorotate dehydrogenase catalytic" evidence="7">
    <location>
        <begin position="6"/>
        <end position="142"/>
    </location>
</feature>
<dbReference type="Pfam" id="PF01180">
    <property type="entry name" value="DHO_dh"/>
    <property type="match status" value="1"/>
</dbReference>
<gene>
    <name evidence="8" type="ORF">METZ01_LOCUS39011</name>
</gene>
<evidence type="ECO:0000256" key="1">
    <source>
        <dbReference type="ARBA" id="ARBA00001917"/>
    </source>
</evidence>
<evidence type="ECO:0000313" key="8">
    <source>
        <dbReference type="EMBL" id="SUZ86157.1"/>
    </source>
</evidence>
<comment type="pathway">
    <text evidence="2">Pyrimidine metabolism; UMP biosynthesis via de novo pathway.</text>
</comment>
<protein>
    <recommendedName>
        <fullName evidence="7">Dihydroorotate dehydrogenase catalytic domain-containing protein</fullName>
    </recommendedName>
</protein>
<dbReference type="GO" id="GO:0005737">
    <property type="term" value="C:cytoplasm"/>
    <property type="evidence" value="ECO:0007669"/>
    <property type="project" value="InterPro"/>
</dbReference>
<dbReference type="PANTHER" id="PTHR48109:SF1">
    <property type="entry name" value="DIHYDROOROTATE DEHYDROGENASE (FUMARATE)"/>
    <property type="match status" value="1"/>
</dbReference>
<dbReference type="InterPro" id="IPR005720">
    <property type="entry name" value="Dihydroorotate_DH_cat"/>
</dbReference>
<evidence type="ECO:0000256" key="4">
    <source>
        <dbReference type="ARBA" id="ARBA00022643"/>
    </source>
</evidence>